<feature type="compositionally biased region" description="Basic residues" evidence="1">
    <location>
        <begin position="131"/>
        <end position="140"/>
    </location>
</feature>
<accession>Q5KE50</accession>
<dbReference type="VEuPathDB" id="FungiDB:CNG01730"/>
<dbReference type="RefSeq" id="XP_571898.1">
    <property type="nucleotide sequence ID" value="XM_571898.1"/>
</dbReference>
<keyword evidence="3" id="KW-1185">Reference proteome</keyword>
<dbReference type="AlphaFoldDB" id="Q5KE50"/>
<dbReference type="OrthoDB" id="2570580at2759"/>
<name>Q5KE50_CRYD1</name>
<dbReference type="eggNOG" id="ENOG502SKCC">
    <property type="taxonomic scope" value="Eukaryota"/>
</dbReference>
<dbReference type="HOGENOM" id="CLU_647259_0_0_1"/>
<feature type="region of interest" description="Disordered" evidence="1">
    <location>
        <begin position="34"/>
        <end position="164"/>
    </location>
</feature>
<evidence type="ECO:0000256" key="1">
    <source>
        <dbReference type="SAM" id="MobiDB-lite"/>
    </source>
</evidence>
<organism evidence="2 3">
    <name type="scientific">Cryptococcus deneoformans (strain JEC21 / ATCC MYA-565)</name>
    <name type="common">Cryptococcus neoformans var. neoformans serotype D</name>
    <dbReference type="NCBI Taxonomy" id="214684"/>
    <lineage>
        <taxon>Eukaryota</taxon>
        <taxon>Fungi</taxon>
        <taxon>Dikarya</taxon>
        <taxon>Basidiomycota</taxon>
        <taxon>Agaricomycotina</taxon>
        <taxon>Tremellomycetes</taxon>
        <taxon>Tremellales</taxon>
        <taxon>Cryptococcaceae</taxon>
        <taxon>Cryptococcus</taxon>
        <taxon>Cryptococcus neoformans species complex</taxon>
    </lineage>
</organism>
<dbReference type="InParanoid" id="Q5KE50"/>
<sequence length="424" mass="46708">MTHFQVFLPPPSLPSLSSFKDASVISTEQLLTFHRLNPPPREESHSLPPPNDDPSNNPPEAMDVHYTDQTEATGHGKVSVLGKRAVSSRAIGSQSDQNEDIEISTFEERSRNRMPPPPSLPTTNHPAVRTSPRRASKKLVTRPSFILPSSTKRSTTLPDQGQEQSLGLESTLNTTASSWPSQIPPSAGAETSIFNFPSWSVPTSRLTSLQDVLKKGSAPQQGGLVFDNGYGGKERYNIIACIASVDTPLERQRKTQLGMRGRTKGRQDASDTLWIGKWMITAPPDGNEGQVSCVVRLWDECAKDWGDEKVRKGDVVLLENVELKSASAKELAHLVLTPSSRPKITILYRILPRYTTTTASDYIYRAPGAVLQHHLDGERKRDIVKEDRYLRPDLRLGSSDVGVRMVAGVVEWFADWIGGEGPSA</sequence>
<feature type="compositionally biased region" description="Polar residues" evidence="1">
    <location>
        <begin position="147"/>
        <end position="164"/>
    </location>
</feature>
<dbReference type="STRING" id="214684.Q5KE50"/>
<dbReference type="PaxDb" id="214684-Q5KE50"/>
<proteinExistence type="predicted"/>
<protein>
    <submittedName>
        <fullName evidence="2">Uncharacterized protein</fullName>
    </submittedName>
</protein>
<gene>
    <name evidence="2" type="ordered locus">CNG01730</name>
</gene>
<reference evidence="2 3" key="1">
    <citation type="journal article" date="2005" name="Science">
        <title>The genome of the basidiomycetous yeast and human pathogen Cryptococcus neoformans.</title>
        <authorList>
            <person name="Loftus B.J."/>
            <person name="Fung E."/>
            <person name="Roncaglia P."/>
            <person name="Rowley D."/>
            <person name="Amedeo P."/>
            <person name="Bruno D."/>
            <person name="Vamathevan J."/>
            <person name="Miranda M."/>
            <person name="Anderson I.J."/>
            <person name="Fraser J.A."/>
            <person name="Allen J.E."/>
            <person name="Bosdet I.E."/>
            <person name="Brent M.R."/>
            <person name="Chiu R."/>
            <person name="Doering T.L."/>
            <person name="Donlin M.J."/>
            <person name="D'Souza C.A."/>
            <person name="Fox D.S."/>
            <person name="Grinberg V."/>
            <person name="Fu J."/>
            <person name="Fukushima M."/>
            <person name="Haas B.J."/>
            <person name="Huang J.C."/>
            <person name="Janbon G."/>
            <person name="Jones S.J."/>
            <person name="Koo H.L."/>
            <person name="Krzywinski M.I."/>
            <person name="Kwon-Chung J.K."/>
            <person name="Lengeler K.B."/>
            <person name="Maiti R."/>
            <person name="Marra M.A."/>
            <person name="Marra R.E."/>
            <person name="Mathewson C.A."/>
            <person name="Mitchell T.G."/>
            <person name="Pertea M."/>
            <person name="Riggs F.R."/>
            <person name="Salzberg S.L."/>
            <person name="Schein J.E."/>
            <person name="Shvartsbeyn A."/>
            <person name="Shin H."/>
            <person name="Shumway M."/>
            <person name="Specht C.A."/>
            <person name="Suh B.B."/>
            <person name="Tenney A."/>
            <person name="Utterback T.R."/>
            <person name="Wickes B.L."/>
            <person name="Wortman J.R."/>
            <person name="Wye N.H."/>
            <person name="Kronstad J.W."/>
            <person name="Lodge J.K."/>
            <person name="Heitman J."/>
            <person name="Davis R.W."/>
            <person name="Fraser C.M."/>
            <person name="Hyman R.W."/>
        </authorList>
    </citation>
    <scope>NUCLEOTIDE SEQUENCE [LARGE SCALE GENOMIC DNA]</scope>
    <source>
        <strain evidence="3">JEC21 / ATCC MYA-565</strain>
    </source>
</reference>
<dbReference type="GeneID" id="3258628"/>
<evidence type="ECO:0000313" key="2">
    <source>
        <dbReference type="EMBL" id="AAW44591.1"/>
    </source>
</evidence>
<dbReference type="KEGG" id="cne:CNG01730"/>
<dbReference type="EMBL" id="AE017347">
    <property type="protein sequence ID" value="AAW44591.1"/>
    <property type="molecule type" value="Genomic_DNA"/>
</dbReference>
<evidence type="ECO:0000313" key="3">
    <source>
        <dbReference type="Proteomes" id="UP000002149"/>
    </source>
</evidence>
<dbReference type="Proteomes" id="UP000002149">
    <property type="component" value="Chromosome 7"/>
</dbReference>
<dbReference type="OMA" id="YNIIACI"/>